<keyword evidence="3 4" id="KW-0539">Nucleus</keyword>
<dbReference type="Pfam" id="PF00505">
    <property type="entry name" value="HMG_box"/>
    <property type="match status" value="1"/>
</dbReference>
<feature type="compositionally biased region" description="Basic residues" evidence="6">
    <location>
        <begin position="100"/>
        <end position="114"/>
    </location>
</feature>
<dbReference type="GO" id="GO:0010468">
    <property type="term" value="P:regulation of gene expression"/>
    <property type="evidence" value="ECO:0007669"/>
    <property type="project" value="TreeGrafter"/>
</dbReference>
<evidence type="ECO:0000256" key="5">
    <source>
        <dbReference type="SAM" id="Coils"/>
    </source>
</evidence>
<dbReference type="Proteomes" id="UP000703661">
    <property type="component" value="Unassembled WGS sequence"/>
</dbReference>
<feature type="region of interest" description="Disordered" evidence="6">
    <location>
        <begin position="371"/>
        <end position="465"/>
    </location>
</feature>
<keyword evidence="9" id="KW-1185">Reference proteome</keyword>
<dbReference type="PANTHER" id="PTHR46040:SF3">
    <property type="entry name" value="HIGH MOBILITY GROUP PROTEIN 2"/>
    <property type="match status" value="1"/>
</dbReference>
<dbReference type="InterPro" id="IPR036910">
    <property type="entry name" value="HMG_box_dom_sf"/>
</dbReference>
<evidence type="ECO:0000256" key="4">
    <source>
        <dbReference type="PROSITE-ProRule" id="PRU00267"/>
    </source>
</evidence>
<comment type="subcellular location">
    <subcellularLocation>
        <location evidence="1">Nucleus</location>
    </subcellularLocation>
</comment>
<dbReference type="EMBL" id="JAAAID010003294">
    <property type="protein sequence ID" value="KAF9999034.1"/>
    <property type="molecule type" value="Genomic_DNA"/>
</dbReference>
<dbReference type="SUPFAM" id="SSF47095">
    <property type="entry name" value="HMG-box"/>
    <property type="match status" value="1"/>
</dbReference>
<dbReference type="CDD" id="cd22016">
    <property type="entry name" value="HMG-box_NHP10-like"/>
    <property type="match status" value="1"/>
</dbReference>
<feature type="compositionally biased region" description="Acidic residues" evidence="6">
    <location>
        <begin position="392"/>
        <end position="420"/>
    </location>
</feature>
<feature type="non-terminal residue" evidence="8">
    <location>
        <position position="465"/>
    </location>
</feature>
<evidence type="ECO:0000256" key="1">
    <source>
        <dbReference type="ARBA" id="ARBA00004123"/>
    </source>
</evidence>
<name>A0A9P6MGA9_9FUNG</name>
<feature type="compositionally biased region" description="Polar residues" evidence="6">
    <location>
        <begin position="121"/>
        <end position="147"/>
    </location>
</feature>
<sequence length="465" mass="51438">IKYKRKYKDLKKRIRDIEELETDNDILNIKLSRARKNIHRLRVERSFLFDRLDHSENAAHPSTSSSSTSDSDTDDERNEGDGDGSKSHRNQHRHGVDRLKRFRHSYSHSGHHGRHDSSHSQSLPASSGTTLSNHHNARSKTPPSRASSVPRGSAHHSASSSLGQIIDPSQAPSLSPSSVGTGKRANAVQKKRRKDPLAPKRPSNAFFIFSQQHRQQARDEKKEGNQSELTKFLGQQWKSMPPTEKKIYSDLASQDRKRYQEEMILYEHEHGQGNTGLLDFSQKQPKKAPGKVGRPSKYDKYSAELKALNGTSGGDNDNTNNSISSNSSNNGENNNINGTDNNLLATTSNGHGSSVTKKMEILSMMNEDTEVEGEDMMASHDEEEDARMGDGGSEEDHDEDGEDDDDIDEDPEDDDDDDDEAVKGGGLDATLEGALHKGIAYSRHGEDVDMVEAHRSQGPGLIASA</sequence>
<protein>
    <recommendedName>
        <fullName evidence="7">HMG box domain-containing protein</fullName>
    </recommendedName>
</protein>
<keyword evidence="2 4" id="KW-0238">DNA-binding</keyword>
<dbReference type="Pfam" id="PF24245">
    <property type="entry name" value="INO80F"/>
    <property type="match status" value="1"/>
</dbReference>
<evidence type="ECO:0000256" key="2">
    <source>
        <dbReference type="ARBA" id="ARBA00023125"/>
    </source>
</evidence>
<dbReference type="InterPro" id="IPR056513">
    <property type="entry name" value="INO80F"/>
</dbReference>
<feature type="coiled-coil region" evidence="5">
    <location>
        <begin position="10"/>
        <end position="44"/>
    </location>
</feature>
<dbReference type="InterPro" id="IPR009071">
    <property type="entry name" value="HMG_box_dom"/>
</dbReference>
<evidence type="ECO:0000259" key="7">
    <source>
        <dbReference type="PROSITE" id="PS50118"/>
    </source>
</evidence>
<dbReference type="GO" id="GO:0005634">
    <property type="term" value="C:nucleus"/>
    <property type="evidence" value="ECO:0007669"/>
    <property type="project" value="UniProtKB-SubCell"/>
</dbReference>
<evidence type="ECO:0000256" key="3">
    <source>
        <dbReference type="ARBA" id="ARBA00023242"/>
    </source>
</evidence>
<dbReference type="SMART" id="SM00398">
    <property type="entry name" value="HMG"/>
    <property type="match status" value="1"/>
</dbReference>
<feature type="compositionally biased region" description="Low complexity" evidence="6">
    <location>
        <begin position="314"/>
        <end position="342"/>
    </location>
</feature>
<dbReference type="GO" id="GO:0003677">
    <property type="term" value="F:DNA binding"/>
    <property type="evidence" value="ECO:0007669"/>
    <property type="project" value="UniProtKB-UniRule"/>
</dbReference>
<keyword evidence="5" id="KW-0175">Coiled coil</keyword>
<evidence type="ECO:0000256" key="6">
    <source>
        <dbReference type="SAM" id="MobiDB-lite"/>
    </source>
</evidence>
<dbReference type="InterPro" id="IPR051965">
    <property type="entry name" value="ChromReg_NeuronalGeneExpr"/>
</dbReference>
<evidence type="ECO:0000313" key="8">
    <source>
        <dbReference type="EMBL" id="KAF9999034.1"/>
    </source>
</evidence>
<feature type="region of interest" description="Disordered" evidence="6">
    <location>
        <begin position="274"/>
        <end position="356"/>
    </location>
</feature>
<feature type="compositionally biased region" description="Polar residues" evidence="6">
    <location>
        <begin position="170"/>
        <end position="180"/>
    </location>
</feature>
<organism evidence="8 9">
    <name type="scientific">Entomortierella chlamydospora</name>
    <dbReference type="NCBI Taxonomy" id="101097"/>
    <lineage>
        <taxon>Eukaryota</taxon>
        <taxon>Fungi</taxon>
        <taxon>Fungi incertae sedis</taxon>
        <taxon>Mucoromycota</taxon>
        <taxon>Mortierellomycotina</taxon>
        <taxon>Mortierellomycetes</taxon>
        <taxon>Mortierellales</taxon>
        <taxon>Mortierellaceae</taxon>
        <taxon>Entomortierella</taxon>
    </lineage>
</organism>
<dbReference type="Gene3D" id="1.10.30.10">
    <property type="entry name" value="High mobility group box domain"/>
    <property type="match status" value="1"/>
</dbReference>
<dbReference type="PROSITE" id="PS50118">
    <property type="entry name" value="HMG_BOX_2"/>
    <property type="match status" value="1"/>
</dbReference>
<proteinExistence type="predicted"/>
<feature type="domain" description="HMG box" evidence="7">
    <location>
        <begin position="199"/>
        <end position="267"/>
    </location>
</feature>
<feature type="DNA-binding region" description="HMG box" evidence="4">
    <location>
        <begin position="199"/>
        <end position="267"/>
    </location>
</feature>
<feature type="region of interest" description="Disordered" evidence="6">
    <location>
        <begin position="54"/>
        <end position="207"/>
    </location>
</feature>
<evidence type="ECO:0000313" key="9">
    <source>
        <dbReference type="Proteomes" id="UP000703661"/>
    </source>
</evidence>
<gene>
    <name evidence="8" type="ORF">BGZ80_006651</name>
</gene>
<accession>A0A9P6MGA9</accession>
<dbReference type="AlphaFoldDB" id="A0A9P6MGA9"/>
<feature type="compositionally biased region" description="Acidic residues" evidence="6">
    <location>
        <begin position="371"/>
        <end position="385"/>
    </location>
</feature>
<comment type="caution">
    <text evidence="8">The sequence shown here is derived from an EMBL/GenBank/DDBJ whole genome shotgun (WGS) entry which is preliminary data.</text>
</comment>
<feature type="compositionally biased region" description="Polar residues" evidence="6">
    <location>
        <begin position="343"/>
        <end position="356"/>
    </location>
</feature>
<dbReference type="PANTHER" id="PTHR46040">
    <property type="entry name" value="HIGH MOBILITY GROUP PROTEIN 2"/>
    <property type="match status" value="1"/>
</dbReference>
<feature type="compositionally biased region" description="Basic and acidic residues" evidence="6">
    <location>
        <begin position="443"/>
        <end position="455"/>
    </location>
</feature>
<reference evidence="8" key="1">
    <citation type="journal article" date="2020" name="Fungal Divers.">
        <title>Resolving the Mortierellaceae phylogeny through synthesis of multi-gene phylogenetics and phylogenomics.</title>
        <authorList>
            <person name="Vandepol N."/>
            <person name="Liber J."/>
            <person name="Desiro A."/>
            <person name="Na H."/>
            <person name="Kennedy M."/>
            <person name="Barry K."/>
            <person name="Grigoriev I.V."/>
            <person name="Miller A.N."/>
            <person name="O'Donnell K."/>
            <person name="Stajich J.E."/>
            <person name="Bonito G."/>
        </authorList>
    </citation>
    <scope>NUCLEOTIDE SEQUENCE</scope>
    <source>
        <strain evidence="8">NRRL 2769</strain>
    </source>
</reference>